<accession>A0A8S1LFX4</accession>
<evidence type="ECO:0000313" key="2">
    <source>
        <dbReference type="EMBL" id="CAD8067018.1"/>
    </source>
</evidence>
<dbReference type="Pfam" id="PF13499">
    <property type="entry name" value="EF-hand_7"/>
    <property type="match status" value="1"/>
</dbReference>
<evidence type="ECO:0000259" key="1">
    <source>
        <dbReference type="PROSITE" id="PS50222"/>
    </source>
</evidence>
<dbReference type="PROSITE" id="PS50222">
    <property type="entry name" value="EF_HAND_2"/>
    <property type="match status" value="2"/>
</dbReference>
<reference evidence="2" key="1">
    <citation type="submission" date="2021-01" db="EMBL/GenBank/DDBJ databases">
        <authorList>
            <consortium name="Genoscope - CEA"/>
            <person name="William W."/>
        </authorList>
    </citation>
    <scope>NUCLEOTIDE SEQUENCE</scope>
</reference>
<dbReference type="OrthoDB" id="191686at2759"/>
<sequence length="101" mass="11574">MNNIEANAKTQQAKARLKAARSIFELADTNKDGYITYDEVPKLLIETNKLISDEKYEPTKEEIESWISMTDLNKDKQVSLNEFQVLILKTLQIQGIDLEGQ</sequence>
<dbReference type="InterPro" id="IPR002048">
    <property type="entry name" value="EF_hand_dom"/>
</dbReference>
<dbReference type="EMBL" id="CAJJDN010000022">
    <property type="protein sequence ID" value="CAD8067018.1"/>
    <property type="molecule type" value="Genomic_DNA"/>
</dbReference>
<dbReference type="GO" id="GO:0005509">
    <property type="term" value="F:calcium ion binding"/>
    <property type="evidence" value="ECO:0007669"/>
    <property type="project" value="InterPro"/>
</dbReference>
<gene>
    <name evidence="2" type="ORF">PSON_ATCC_30995.1.T0220232</name>
</gene>
<comment type="caution">
    <text evidence="2">The sequence shown here is derived from an EMBL/GenBank/DDBJ whole genome shotgun (WGS) entry which is preliminary data.</text>
</comment>
<evidence type="ECO:0000313" key="3">
    <source>
        <dbReference type="Proteomes" id="UP000692954"/>
    </source>
</evidence>
<dbReference type="CDD" id="cd00051">
    <property type="entry name" value="EFh"/>
    <property type="match status" value="1"/>
</dbReference>
<organism evidence="2 3">
    <name type="scientific">Paramecium sonneborni</name>
    <dbReference type="NCBI Taxonomy" id="65129"/>
    <lineage>
        <taxon>Eukaryota</taxon>
        <taxon>Sar</taxon>
        <taxon>Alveolata</taxon>
        <taxon>Ciliophora</taxon>
        <taxon>Intramacronucleata</taxon>
        <taxon>Oligohymenophorea</taxon>
        <taxon>Peniculida</taxon>
        <taxon>Parameciidae</taxon>
        <taxon>Paramecium</taxon>
    </lineage>
</organism>
<dbReference type="PROSITE" id="PS00018">
    <property type="entry name" value="EF_HAND_1"/>
    <property type="match status" value="2"/>
</dbReference>
<proteinExistence type="predicted"/>
<keyword evidence="3" id="KW-1185">Reference proteome</keyword>
<feature type="domain" description="EF-hand" evidence="1">
    <location>
        <begin position="58"/>
        <end position="93"/>
    </location>
</feature>
<dbReference type="InterPro" id="IPR018247">
    <property type="entry name" value="EF_Hand_1_Ca_BS"/>
</dbReference>
<name>A0A8S1LFX4_9CILI</name>
<dbReference type="Proteomes" id="UP000692954">
    <property type="component" value="Unassembled WGS sequence"/>
</dbReference>
<dbReference type="AlphaFoldDB" id="A0A8S1LFX4"/>
<feature type="domain" description="EF-hand" evidence="1">
    <location>
        <begin position="15"/>
        <end position="50"/>
    </location>
</feature>
<dbReference type="SMART" id="SM00054">
    <property type="entry name" value="EFh"/>
    <property type="match status" value="2"/>
</dbReference>
<protein>
    <recommendedName>
        <fullName evidence="1">EF-hand domain-containing protein</fullName>
    </recommendedName>
</protein>